<keyword evidence="2" id="KW-1185">Reference proteome</keyword>
<evidence type="ECO:0000313" key="1">
    <source>
        <dbReference type="EMBL" id="TWT64942.1"/>
    </source>
</evidence>
<dbReference type="AlphaFoldDB" id="A0A5C5XTF6"/>
<name>A0A5C5XTF6_9PLAN</name>
<reference evidence="1 2" key="1">
    <citation type="submission" date="2019-02" db="EMBL/GenBank/DDBJ databases">
        <title>Deep-cultivation of Planctomycetes and their phenomic and genomic characterization uncovers novel biology.</title>
        <authorList>
            <person name="Wiegand S."/>
            <person name="Jogler M."/>
            <person name="Boedeker C."/>
            <person name="Pinto D."/>
            <person name="Vollmers J."/>
            <person name="Rivas-Marin E."/>
            <person name="Kohn T."/>
            <person name="Peeters S.H."/>
            <person name="Heuer A."/>
            <person name="Rast P."/>
            <person name="Oberbeckmann S."/>
            <person name="Bunk B."/>
            <person name="Jeske O."/>
            <person name="Meyerdierks A."/>
            <person name="Storesund J.E."/>
            <person name="Kallscheuer N."/>
            <person name="Luecker S."/>
            <person name="Lage O.M."/>
            <person name="Pohl T."/>
            <person name="Merkel B.J."/>
            <person name="Hornburger P."/>
            <person name="Mueller R.-W."/>
            <person name="Bruemmer F."/>
            <person name="Labrenz M."/>
            <person name="Spormann A.M."/>
            <person name="Op Den Camp H."/>
            <person name="Overmann J."/>
            <person name="Amann R."/>
            <person name="Jetten M.S.M."/>
            <person name="Mascher T."/>
            <person name="Medema M.H."/>
            <person name="Devos D.P."/>
            <person name="Kaster A.-K."/>
            <person name="Ovreas L."/>
            <person name="Rohde M."/>
            <person name="Galperin M.Y."/>
            <person name="Jogler C."/>
        </authorList>
    </citation>
    <scope>NUCLEOTIDE SEQUENCE [LARGE SCALE GENOMIC DNA]</scope>
    <source>
        <strain evidence="1 2">Pan14r</strain>
    </source>
</reference>
<evidence type="ECO:0000313" key="2">
    <source>
        <dbReference type="Proteomes" id="UP000317238"/>
    </source>
</evidence>
<comment type="caution">
    <text evidence="1">The sequence shown here is derived from an EMBL/GenBank/DDBJ whole genome shotgun (WGS) entry which is preliminary data.</text>
</comment>
<accession>A0A5C5XTF6</accession>
<dbReference type="EMBL" id="SJPL01000003">
    <property type="protein sequence ID" value="TWT64942.1"/>
    <property type="molecule type" value="Genomic_DNA"/>
</dbReference>
<proteinExistence type="predicted"/>
<gene>
    <name evidence="1" type="ORF">Pan14r_54440</name>
</gene>
<protein>
    <submittedName>
        <fullName evidence="1">Uncharacterized protein</fullName>
    </submittedName>
</protein>
<organism evidence="1 2">
    <name type="scientific">Crateriforma conspicua</name>
    <dbReference type="NCBI Taxonomy" id="2527996"/>
    <lineage>
        <taxon>Bacteria</taxon>
        <taxon>Pseudomonadati</taxon>
        <taxon>Planctomycetota</taxon>
        <taxon>Planctomycetia</taxon>
        <taxon>Planctomycetales</taxon>
        <taxon>Planctomycetaceae</taxon>
        <taxon>Crateriforma</taxon>
    </lineage>
</organism>
<dbReference type="Proteomes" id="UP000317238">
    <property type="component" value="Unassembled WGS sequence"/>
</dbReference>
<sequence>MTCTEGREPSGLAMVSLSRVLGDVRCYTGLALIGIRLWLSGARSADFDS</sequence>